<organism evidence="3 4">
    <name type="scientific">Stutzerimonas nitrititolerans</name>
    <dbReference type="NCBI Taxonomy" id="2482751"/>
    <lineage>
        <taxon>Bacteria</taxon>
        <taxon>Pseudomonadati</taxon>
        <taxon>Pseudomonadota</taxon>
        <taxon>Gammaproteobacteria</taxon>
        <taxon>Pseudomonadales</taxon>
        <taxon>Pseudomonadaceae</taxon>
        <taxon>Stutzerimonas</taxon>
    </lineage>
</organism>
<dbReference type="InterPro" id="IPR039563">
    <property type="entry name" value="Peptidase_C39_single_dom"/>
</dbReference>
<protein>
    <submittedName>
        <fullName evidence="3">PA2778 family cysteine peptidase</fullName>
    </submittedName>
</protein>
<dbReference type="AlphaFoldDB" id="A0AA41WES9"/>
<evidence type="ECO:0000313" key="3">
    <source>
        <dbReference type="EMBL" id="MCO7544206.1"/>
    </source>
</evidence>
<comment type="caution">
    <text evidence="3">The sequence shown here is derived from an EMBL/GenBank/DDBJ whole genome shotgun (WGS) entry which is preliminary data.</text>
</comment>
<dbReference type="SUPFAM" id="SSF48452">
    <property type="entry name" value="TPR-like"/>
    <property type="match status" value="1"/>
</dbReference>
<proteinExistence type="predicted"/>
<dbReference type="Proteomes" id="UP001165292">
    <property type="component" value="Unassembled WGS sequence"/>
</dbReference>
<dbReference type="Gene3D" id="3.90.70.10">
    <property type="entry name" value="Cysteine proteinases"/>
    <property type="match status" value="1"/>
</dbReference>
<feature type="signal peptide" evidence="1">
    <location>
        <begin position="1"/>
        <end position="18"/>
    </location>
</feature>
<dbReference type="InterPro" id="IPR011990">
    <property type="entry name" value="TPR-like_helical_dom_sf"/>
</dbReference>
<reference evidence="3" key="1">
    <citation type="submission" date="2022-06" db="EMBL/GenBank/DDBJ databases">
        <title>Detection of beta-lactamases in bacteria of animal origin.</title>
        <authorList>
            <person name="Mlynarcik P."/>
            <person name="Zdarska V."/>
            <person name="Chudobova H."/>
            <person name="Prochazkova P."/>
            <person name="Hricova K."/>
            <person name="Mezerova K."/>
            <person name="Bardon J."/>
            <person name="Dolejska M."/>
            <person name="Sukkar I."/>
            <person name="Kolar M."/>
        </authorList>
    </citation>
    <scope>NUCLEOTIDE SEQUENCE</scope>
    <source>
        <strain evidence="3">S 300-3</strain>
    </source>
</reference>
<dbReference type="EMBL" id="JAMYBS010000004">
    <property type="protein sequence ID" value="MCO7544206.1"/>
    <property type="molecule type" value="Genomic_DNA"/>
</dbReference>
<dbReference type="PROSITE" id="PS51257">
    <property type="entry name" value="PROKAR_LIPOPROTEIN"/>
    <property type="match status" value="1"/>
</dbReference>
<dbReference type="NCBIfam" id="NF033920">
    <property type="entry name" value="C39_PA2778_fam"/>
    <property type="match status" value="1"/>
</dbReference>
<feature type="chain" id="PRO_5041343665" evidence="1">
    <location>
        <begin position="19"/>
        <end position="317"/>
    </location>
</feature>
<gene>
    <name evidence="3" type="ORF">NJF43_05485</name>
</gene>
<dbReference type="Pfam" id="PF13529">
    <property type="entry name" value="Peptidase_C39_2"/>
    <property type="match status" value="1"/>
</dbReference>
<dbReference type="InterPro" id="IPR039564">
    <property type="entry name" value="Peptidase_C39-like"/>
</dbReference>
<dbReference type="RefSeq" id="WP_253162472.1">
    <property type="nucleotide sequence ID" value="NZ_JAMYBS010000004.1"/>
</dbReference>
<evidence type="ECO:0000256" key="1">
    <source>
        <dbReference type="SAM" id="SignalP"/>
    </source>
</evidence>
<dbReference type="CDD" id="cd02549">
    <property type="entry name" value="Peptidase_C39A"/>
    <property type="match status" value="1"/>
</dbReference>
<evidence type="ECO:0000313" key="4">
    <source>
        <dbReference type="Proteomes" id="UP001165292"/>
    </source>
</evidence>
<sequence>MNPRFLILLLFGLLGACARTPVIPVDNGAQLPERVELTEVPFFPQQDYQCGPAALATMLSQRGIDTAPEQLVERVYLPERKGSLQVEMVAAARAHGLLVYPLQPKLETLLTEVAAGNPVLVLQNLAFDRWPQWHFAVVVGYDLAEQQIILRSGTTRRWVGSFRQFERSWVKGNRWAVLTLEPDHLPASAQETVWLAAASDLEQTGRVGAAQRAYQTAGEHWQSGLPWFALANNRYNAGERFAAEQALRTSLGRDARFAPGWFNLSQVLAERGCAAAAADARACAARLAPSDERFAAAIPEASQVDGSCQAPPRCPAQ</sequence>
<feature type="domain" description="Peptidase C39-like" evidence="2">
    <location>
        <begin position="39"/>
        <end position="149"/>
    </location>
</feature>
<keyword evidence="1" id="KW-0732">Signal</keyword>
<accession>A0AA41WES9</accession>
<name>A0AA41WES9_9GAMM</name>
<evidence type="ECO:0000259" key="2">
    <source>
        <dbReference type="Pfam" id="PF13529"/>
    </source>
</evidence>